<reference evidence="12" key="1">
    <citation type="journal article" date="2014" name="Science">
        <title>Marine tubeworm metamorphosis induced by arrays of bacterial phage tail-like structures.</title>
        <authorList>
            <person name="Shikuma N.J."/>
            <person name="Pilhofer M."/>
            <person name="Weiss G.L."/>
            <person name="Hadfield M.G."/>
            <person name="Jensen G.J."/>
            <person name="Newman D.K."/>
        </authorList>
    </citation>
    <scope>NUCLEOTIDE SEQUENCE</scope>
    <source>
        <strain evidence="12">HI1</strain>
    </source>
</reference>
<dbReference type="PANTHER" id="PTHR48111">
    <property type="entry name" value="REGULATOR OF RPOS"/>
    <property type="match status" value="1"/>
</dbReference>
<keyword evidence="4" id="KW-0902">Two-component regulatory system</keyword>
<protein>
    <submittedName>
        <fullName evidence="13">Chemotaxis protein CheY</fullName>
    </submittedName>
    <submittedName>
        <fullName evidence="12">Transcriptional regulatory protein RstA</fullName>
    </submittedName>
</protein>
<evidence type="ECO:0000259" key="10">
    <source>
        <dbReference type="PROSITE" id="PS50110"/>
    </source>
</evidence>
<keyword evidence="2" id="KW-0963">Cytoplasm</keyword>
<organism evidence="12">
    <name type="scientific">Pseudoalteromonas luteoviolacea</name>
    <dbReference type="NCBI Taxonomy" id="43657"/>
    <lineage>
        <taxon>Bacteria</taxon>
        <taxon>Pseudomonadati</taxon>
        <taxon>Pseudomonadota</taxon>
        <taxon>Gammaproteobacteria</taxon>
        <taxon>Alteromonadales</taxon>
        <taxon>Pseudoalteromonadaceae</taxon>
        <taxon>Pseudoalteromonas</taxon>
    </lineage>
</organism>
<dbReference type="CDD" id="cd00383">
    <property type="entry name" value="trans_reg_C"/>
    <property type="match status" value="1"/>
</dbReference>
<dbReference type="Gene3D" id="3.40.50.2300">
    <property type="match status" value="1"/>
</dbReference>
<dbReference type="GO" id="GO:0006355">
    <property type="term" value="P:regulation of DNA-templated transcription"/>
    <property type="evidence" value="ECO:0007669"/>
    <property type="project" value="InterPro"/>
</dbReference>
<dbReference type="Proteomes" id="UP000031327">
    <property type="component" value="Unassembled WGS sequence"/>
</dbReference>
<dbReference type="PANTHER" id="PTHR48111:SF47">
    <property type="entry name" value="TRANSCRIPTIONAL REGULATORY PROTEIN RSTA"/>
    <property type="match status" value="1"/>
</dbReference>
<dbReference type="InterPro" id="IPR001867">
    <property type="entry name" value="OmpR/PhoB-type_DNA-bd"/>
</dbReference>
<dbReference type="InterPro" id="IPR039420">
    <property type="entry name" value="WalR-like"/>
</dbReference>
<dbReference type="InterPro" id="IPR011006">
    <property type="entry name" value="CheY-like_superfamily"/>
</dbReference>
<evidence type="ECO:0000313" key="13">
    <source>
        <dbReference type="EMBL" id="KID56089.1"/>
    </source>
</evidence>
<reference evidence="13 14" key="2">
    <citation type="submission" date="2014-12" db="EMBL/GenBank/DDBJ databases">
        <title>Draft Genome Sequence of Pseudoalteromonas luteoviolacea HI1.</title>
        <authorList>
            <person name="Asahina A.Y."/>
            <person name="Hadfield M.G."/>
        </authorList>
    </citation>
    <scope>NUCLEOTIDE SEQUENCE [LARGE SCALE GENOMIC DNA]</scope>
    <source>
        <strain evidence="13 14">HI1</strain>
    </source>
</reference>
<evidence type="ECO:0000313" key="14">
    <source>
        <dbReference type="Proteomes" id="UP000031327"/>
    </source>
</evidence>
<feature type="modified residue" description="4-aspartylphosphate" evidence="8">
    <location>
        <position position="52"/>
    </location>
</feature>
<evidence type="ECO:0000256" key="8">
    <source>
        <dbReference type="PROSITE-ProRule" id="PRU00169"/>
    </source>
</evidence>
<dbReference type="FunFam" id="1.10.10.10:FF:000099">
    <property type="entry name" value="Two-component system response regulator TorR"/>
    <property type="match status" value="1"/>
</dbReference>
<gene>
    <name evidence="13" type="ORF">JF50_17475</name>
</gene>
<dbReference type="EMBL" id="KF724688">
    <property type="protein sequence ID" value="AHX39871.1"/>
    <property type="molecule type" value="Genomic_DNA"/>
</dbReference>
<keyword evidence="3 8" id="KW-0597">Phosphoprotein</keyword>
<evidence type="ECO:0000256" key="9">
    <source>
        <dbReference type="PROSITE-ProRule" id="PRU01091"/>
    </source>
</evidence>
<evidence type="ECO:0000256" key="7">
    <source>
        <dbReference type="ARBA" id="ARBA00023163"/>
    </source>
</evidence>
<sequence length="230" mass="25817">MAKVILVEDDERLAALTGQFLESNGFSVTLVNDGAKAVNAITEQQPDIVILDIMLPNMDGFSICREVRHTYSGPVLFLTAKDSDFDHVRGLEIGADDYVIKPVEPYVLLARVNALLRRGGKQQEESVDQLKLGQLEVDKAARKAYLSGQEVELTSYEFDLLWELANNAGQTLSREHIYNQVVGREYDGLDRSVDVRISRLRKKLGDNPDQPFRLVTVWGKGYLCSKSAWD</sequence>
<keyword evidence="6 9" id="KW-0238">DNA-binding</keyword>
<dbReference type="GO" id="GO:0000976">
    <property type="term" value="F:transcription cis-regulatory region binding"/>
    <property type="evidence" value="ECO:0007669"/>
    <property type="project" value="TreeGrafter"/>
</dbReference>
<dbReference type="FunFam" id="3.40.50.2300:FF:000001">
    <property type="entry name" value="DNA-binding response regulator PhoB"/>
    <property type="match status" value="1"/>
</dbReference>
<dbReference type="Pfam" id="PF00486">
    <property type="entry name" value="Trans_reg_C"/>
    <property type="match status" value="1"/>
</dbReference>
<dbReference type="SMART" id="SM00862">
    <property type="entry name" value="Trans_reg_C"/>
    <property type="match status" value="1"/>
</dbReference>
<evidence type="ECO:0000256" key="2">
    <source>
        <dbReference type="ARBA" id="ARBA00022490"/>
    </source>
</evidence>
<dbReference type="SMART" id="SM00448">
    <property type="entry name" value="REC"/>
    <property type="match status" value="1"/>
</dbReference>
<evidence type="ECO:0000256" key="4">
    <source>
        <dbReference type="ARBA" id="ARBA00023012"/>
    </source>
</evidence>
<accession>A0A023Q105</accession>
<dbReference type="GO" id="GO:0000156">
    <property type="term" value="F:phosphorelay response regulator activity"/>
    <property type="evidence" value="ECO:0007669"/>
    <property type="project" value="TreeGrafter"/>
</dbReference>
<dbReference type="Gene3D" id="1.10.10.10">
    <property type="entry name" value="Winged helix-like DNA-binding domain superfamily/Winged helix DNA-binding domain"/>
    <property type="match status" value="1"/>
</dbReference>
<proteinExistence type="predicted"/>
<feature type="domain" description="OmpR/PhoB-type" evidence="11">
    <location>
        <begin position="127"/>
        <end position="226"/>
    </location>
</feature>
<feature type="domain" description="Response regulatory" evidence="10">
    <location>
        <begin position="3"/>
        <end position="116"/>
    </location>
</feature>
<dbReference type="PROSITE" id="PS50110">
    <property type="entry name" value="RESPONSE_REGULATORY"/>
    <property type="match status" value="1"/>
</dbReference>
<dbReference type="AlphaFoldDB" id="A0A023Q105"/>
<name>A0A023Q105_9GAMM</name>
<dbReference type="Pfam" id="PF00072">
    <property type="entry name" value="Response_reg"/>
    <property type="match status" value="1"/>
</dbReference>
<evidence type="ECO:0000256" key="3">
    <source>
        <dbReference type="ARBA" id="ARBA00022553"/>
    </source>
</evidence>
<keyword evidence="5" id="KW-0805">Transcription regulation</keyword>
<dbReference type="SUPFAM" id="SSF52172">
    <property type="entry name" value="CheY-like"/>
    <property type="match status" value="1"/>
</dbReference>
<evidence type="ECO:0000256" key="5">
    <source>
        <dbReference type="ARBA" id="ARBA00023015"/>
    </source>
</evidence>
<dbReference type="InterPro" id="IPR036388">
    <property type="entry name" value="WH-like_DNA-bd_sf"/>
</dbReference>
<evidence type="ECO:0000259" key="11">
    <source>
        <dbReference type="PROSITE" id="PS51755"/>
    </source>
</evidence>
<dbReference type="OrthoDB" id="9802426at2"/>
<dbReference type="PROSITE" id="PS51755">
    <property type="entry name" value="OMPR_PHOB"/>
    <property type="match status" value="1"/>
</dbReference>
<dbReference type="RefSeq" id="WP_039610662.1">
    <property type="nucleotide sequence ID" value="NZ_JWIC01000007.1"/>
</dbReference>
<dbReference type="EMBL" id="JWIC01000007">
    <property type="protein sequence ID" value="KID56089.1"/>
    <property type="molecule type" value="Genomic_DNA"/>
</dbReference>
<dbReference type="InterPro" id="IPR001789">
    <property type="entry name" value="Sig_transdc_resp-reg_receiver"/>
</dbReference>
<feature type="DNA-binding region" description="OmpR/PhoB-type" evidence="9">
    <location>
        <begin position="127"/>
        <end position="226"/>
    </location>
</feature>
<comment type="subcellular location">
    <subcellularLocation>
        <location evidence="1">Cytoplasm</location>
    </subcellularLocation>
</comment>
<dbReference type="Gene3D" id="6.10.250.690">
    <property type="match status" value="1"/>
</dbReference>
<keyword evidence="7" id="KW-0804">Transcription</keyword>
<dbReference type="GO" id="GO:0032993">
    <property type="term" value="C:protein-DNA complex"/>
    <property type="evidence" value="ECO:0007669"/>
    <property type="project" value="TreeGrafter"/>
</dbReference>
<evidence type="ECO:0000313" key="12">
    <source>
        <dbReference type="EMBL" id="AHX39871.1"/>
    </source>
</evidence>
<evidence type="ECO:0000256" key="6">
    <source>
        <dbReference type="ARBA" id="ARBA00023125"/>
    </source>
</evidence>
<evidence type="ECO:0000256" key="1">
    <source>
        <dbReference type="ARBA" id="ARBA00004496"/>
    </source>
</evidence>
<dbReference type="GO" id="GO:0005829">
    <property type="term" value="C:cytosol"/>
    <property type="evidence" value="ECO:0007669"/>
    <property type="project" value="TreeGrafter"/>
</dbReference>